<evidence type="ECO:0000256" key="11">
    <source>
        <dbReference type="RuleBase" id="RU000437"/>
    </source>
</evidence>
<evidence type="ECO:0000256" key="6">
    <source>
        <dbReference type="ARBA" id="ARBA00023209"/>
    </source>
</evidence>
<dbReference type="PANTHER" id="PTHR11728:SF1">
    <property type="entry name" value="GLYCEROL-3-PHOSPHATE DEHYDROGENASE [NAD(+)] 2, CHLOROPLASTIC"/>
    <property type="match status" value="1"/>
</dbReference>
<dbReference type="EC" id="1.1.1.94" evidence="12"/>
<dbReference type="Pfam" id="PF07479">
    <property type="entry name" value="NAD_Gly3P_dh_C"/>
    <property type="match status" value="1"/>
</dbReference>
<evidence type="ECO:0000256" key="2">
    <source>
        <dbReference type="ARBA" id="ARBA00022516"/>
    </source>
</evidence>
<keyword evidence="3 11" id="KW-0560">Oxidoreductase</keyword>
<dbReference type="Gene3D" id="1.10.1040.10">
    <property type="entry name" value="N-(1-d-carboxylethyl)-l-norvaline Dehydrogenase, domain 2"/>
    <property type="match status" value="1"/>
</dbReference>
<feature type="binding site" evidence="10">
    <location>
        <begin position="21"/>
        <end position="26"/>
    </location>
    <ligand>
        <name>NAD(+)</name>
        <dbReference type="ChEBI" id="CHEBI:57540"/>
    </ligand>
</feature>
<feature type="binding site" evidence="9">
    <location>
        <begin position="275"/>
        <end position="276"/>
    </location>
    <ligand>
        <name>substrate</name>
    </ligand>
</feature>
<keyword evidence="5" id="KW-0443">Lipid metabolism</keyword>
<evidence type="ECO:0000256" key="3">
    <source>
        <dbReference type="ARBA" id="ARBA00023002"/>
    </source>
</evidence>
<evidence type="ECO:0000313" key="15">
    <source>
        <dbReference type="EMBL" id="PKQ28384.1"/>
    </source>
</evidence>
<feature type="binding site" evidence="10">
    <location>
        <position position="275"/>
    </location>
    <ligand>
        <name>NAD(+)</name>
        <dbReference type="ChEBI" id="CHEBI:57540"/>
    </ligand>
</feature>
<dbReference type="GO" id="GO:0046168">
    <property type="term" value="P:glycerol-3-phosphate catabolic process"/>
    <property type="evidence" value="ECO:0007669"/>
    <property type="project" value="InterPro"/>
</dbReference>
<evidence type="ECO:0000256" key="1">
    <source>
        <dbReference type="ARBA" id="ARBA00011009"/>
    </source>
</evidence>
<keyword evidence="2" id="KW-0444">Lipid biosynthesis</keyword>
<keyword evidence="7" id="KW-1208">Phospholipid metabolism</keyword>
<feature type="active site" description="Proton acceptor" evidence="8">
    <location>
        <position position="211"/>
    </location>
</feature>
<proteinExistence type="inferred from homology"/>
<dbReference type="SUPFAM" id="SSF51735">
    <property type="entry name" value="NAD(P)-binding Rossmann-fold domains"/>
    <property type="match status" value="1"/>
</dbReference>
<dbReference type="PRINTS" id="PR00077">
    <property type="entry name" value="GPDHDRGNASE"/>
</dbReference>
<comment type="similarity">
    <text evidence="1 11">Belongs to the NAD-dependent glycerol-3-phosphate dehydrogenase family.</text>
</comment>
<evidence type="ECO:0000256" key="9">
    <source>
        <dbReference type="PIRSR" id="PIRSR000114-2"/>
    </source>
</evidence>
<dbReference type="GO" id="GO:0005975">
    <property type="term" value="P:carbohydrate metabolic process"/>
    <property type="evidence" value="ECO:0007669"/>
    <property type="project" value="InterPro"/>
</dbReference>
<dbReference type="Gene3D" id="3.40.50.720">
    <property type="entry name" value="NAD(P)-binding Rossmann-like Domain"/>
    <property type="match status" value="1"/>
</dbReference>
<sequence>MHRERGKPDQKKKGDVLAVIGAGAWGTTLAALEASNFKRVNLYTPEREAVEEIRRFHTNARYLDDFVIPENVIALESLELALKGVSMIVIVVPSHVSREVARKVIALCDEDARFVLATKGLEKETGLLSLEVWREELTAFDPMWRSRHDDPLVLSGPNLAREICAGKPAVSNIAGEDVDKVQHAIRALGHPLLTLLPYHDPIGAQVAGALKNVYAVGCGMADGLAWGANAMATIIWRGLEETALFVRAAGGDTGVISTPAGVGDFIATCVSPLSRNHDFGRIVVGACASEEKVRGVKEGAQTAGEALSRGRSMGVEMPLLEAIRSVMSGDSDPVAVLDAARGVSLKNAGAPLITGKTPACQTHKSSESKHEVGL</sequence>
<keyword evidence="6" id="KW-0594">Phospholipid biosynthesis</keyword>
<evidence type="ECO:0000259" key="14">
    <source>
        <dbReference type="Pfam" id="PF07479"/>
    </source>
</evidence>
<dbReference type="PROSITE" id="PS00957">
    <property type="entry name" value="NAD_G3PDH"/>
    <property type="match status" value="1"/>
</dbReference>
<comment type="catalytic activity">
    <reaction evidence="12">
        <text>sn-glycerol 3-phosphate + NADP(+) = dihydroxyacetone phosphate + NADPH + H(+)</text>
        <dbReference type="Rhea" id="RHEA:11096"/>
        <dbReference type="ChEBI" id="CHEBI:15378"/>
        <dbReference type="ChEBI" id="CHEBI:57597"/>
        <dbReference type="ChEBI" id="CHEBI:57642"/>
        <dbReference type="ChEBI" id="CHEBI:57783"/>
        <dbReference type="ChEBI" id="CHEBI:58349"/>
        <dbReference type="EC" id="1.1.1.94"/>
    </reaction>
</comment>
<dbReference type="PIRSF" id="PIRSF000114">
    <property type="entry name" value="Glycerol-3-P_dh"/>
    <property type="match status" value="1"/>
</dbReference>
<evidence type="ECO:0000259" key="13">
    <source>
        <dbReference type="Pfam" id="PF01210"/>
    </source>
</evidence>
<dbReference type="InterPro" id="IPR006109">
    <property type="entry name" value="G3P_DH_NAD-dep_C"/>
</dbReference>
<evidence type="ECO:0000256" key="8">
    <source>
        <dbReference type="PIRSR" id="PIRSR000114-1"/>
    </source>
</evidence>
<dbReference type="PANTHER" id="PTHR11728">
    <property type="entry name" value="GLYCEROL-3-PHOSPHATE DEHYDROGENASE"/>
    <property type="match status" value="1"/>
</dbReference>
<dbReference type="UniPathway" id="UPA00940"/>
<feature type="binding site" evidence="9">
    <location>
        <position position="119"/>
    </location>
    <ligand>
        <name>substrate</name>
    </ligand>
</feature>
<evidence type="ECO:0000313" key="16">
    <source>
        <dbReference type="Proteomes" id="UP000233654"/>
    </source>
</evidence>
<evidence type="ECO:0000256" key="7">
    <source>
        <dbReference type="ARBA" id="ARBA00023264"/>
    </source>
</evidence>
<feature type="domain" description="Glycerol-3-phosphate dehydrogenase NAD-dependent N-terminal" evidence="13">
    <location>
        <begin position="18"/>
        <end position="177"/>
    </location>
</feature>
<dbReference type="InterPro" id="IPR036291">
    <property type="entry name" value="NAD(P)-bd_dom_sf"/>
</dbReference>
<dbReference type="AlphaFoldDB" id="A0A2N3G719"/>
<dbReference type="Pfam" id="PF01210">
    <property type="entry name" value="NAD_Gly3P_dh_N"/>
    <property type="match status" value="1"/>
</dbReference>
<dbReference type="InterPro" id="IPR013328">
    <property type="entry name" value="6PGD_dom2"/>
</dbReference>
<dbReference type="NCBIfam" id="NF000940">
    <property type="entry name" value="PRK00094.1-2"/>
    <property type="match status" value="1"/>
</dbReference>
<dbReference type="Proteomes" id="UP000233654">
    <property type="component" value="Unassembled WGS sequence"/>
</dbReference>
<gene>
    <name evidence="15" type="ORF">CVT63_03010</name>
</gene>
<evidence type="ECO:0000256" key="5">
    <source>
        <dbReference type="ARBA" id="ARBA00023098"/>
    </source>
</evidence>
<dbReference type="SUPFAM" id="SSF48179">
    <property type="entry name" value="6-phosphogluconate dehydrogenase C-terminal domain-like"/>
    <property type="match status" value="1"/>
</dbReference>
<organism evidence="15 16">
    <name type="scientific">Candidatus Anoxymicrobium japonicum</name>
    <dbReference type="NCBI Taxonomy" id="2013648"/>
    <lineage>
        <taxon>Bacteria</taxon>
        <taxon>Bacillati</taxon>
        <taxon>Actinomycetota</taxon>
        <taxon>Candidatus Geothermincolia</taxon>
        <taxon>Candidatus Geothermincolales</taxon>
        <taxon>Candidatus Anoxymicrobiaceae</taxon>
        <taxon>Candidatus Anoxymicrobium</taxon>
    </lineage>
</organism>
<dbReference type="GO" id="GO:0051287">
    <property type="term" value="F:NAD binding"/>
    <property type="evidence" value="ECO:0007669"/>
    <property type="project" value="InterPro"/>
</dbReference>
<dbReference type="GO" id="GO:0005829">
    <property type="term" value="C:cytosol"/>
    <property type="evidence" value="ECO:0007669"/>
    <property type="project" value="TreeGrafter"/>
</dbReference>
<dbReference type="GO" id="GO:0141153">
    <property type="term" value="F:glycerol-3-phosphate dehydrogenase (NADP+) activity"/>
    <property type="evidence" value="ECO:0007669"/>
    <property type="project" value="RHEA"/>
</dbReference>
<comment type="caution">
    <text evidence="15">The sequence shown here is derived from an EMBL/GenBank/DDBJ whole genome shotgun (WGS) entry which is preliminary data.</text>
</comment>
<feature type="domain" description="Glycerol-3-phosphate dehydrogenase NAD-dependent C-terminal" evidence="14">
    <location>
        <begin position="200"/>
        <end position="337"/>
    </location>
</feature>
<protein>
    <recommendedName>
        <fullName evidence="12">Glycerol-3-phosphate dehydrogenase</fullName>
        <ecNumber evidence="12">1.1.1.94</ecNumber>
    </recommendedName>
</protein>
<dbReference type="InterPro" id="IPR006168">
    <property type="entry name" value="G3P_DH_NAD-dep"/>
</dbReference>
<dbReference type="InterPro" id="IPR011128">
    <property type="entry name" value="G3P_DH_NAD-dep_N"/>
</dbReference>
<evidence type="ECO:0000256" key="10">
    <source>
        <dbReference type="PIRSR" id="PIRSR000114-3"/>
    </source>
</evidence>
<dbReference type="GO" id="GO:0046474">
    <property type="term" value="P:glycerophospholipid biosynthetic process"/>
    <property type="evidence" value="ECO:0007669"/>
    <property type="project" value="TreeGrafter"/>
</dbReference>
<dbReference type="InterPro" id="IPR008927">
    <property type="entry name" value="6-PGluconate_DH-like_C_sf"/>
</dbReference>
<dbReference type="NCBIfam" id="NF000942">
    <property type="entry name" value="PRK00094.1-4"/>
    <property type="match status" value="1"/>
</dbReference>
<evidence type="ECO:0000256" key="4">
    <source>
        <dbReference type="ARBA" id="ARBA00023027"/>
    </source>
</evidence>
<dbReference type="EMBL" id="PHEX01000018">
    <property type="protein sequence ID" value="PKQ28384.1"/>
    <property type="molecule type" value="Genomic_DNA"/>
</dbReference>
<keyword evidence="4 10" id="KW-0520">NAD</keyword>
<name>A0A2N3G719_9ACTN</name>
<accession>A0A2N3G719</accession>
<evidence type="ECO:0000256" key="12">
    <source>
        <dbReference type="RuleBase" id="RU000439"/>
    </source>
</evidence>
<reference evidence="15 16" key="1">
    <citation type="journal article" date="2017" name="ISME J.">
        <title>Potential for microbial H2 and metal transformations associated with novel bacteria and archaea in deep terrestrial subsurface sediments.</title>
        <authorList>
            <person name="Hernsdorf A.W."/>
            <person name="Amano Y."/>
            <person name="Miyakawa K."/>
            <person name="Ise K."/>
            <person name="Suzuki Y."/>
            <person name="Anantharaman K."/>
            <person name="Probst A."/>
            <person name="Burstein D."/>
            <person name="Thomas B.C."/>
            <person name="Banfield J.F."/>
        </authorList>
    </citation>
    <scope>NUCLEOTIDE SEQUENCE [LARGE SCALE GENOMIC DNA]</scope>
    <source>
        <strain evidence="15">HGW-Actinobacteria-3</strain>
    </source>
</reference>
<feature type="binding site" evidence="10">
    <location>
        <position position="160"/>
    </location>
    <ligand>
        <name>NAD(+)</name>
        <dbReference type="ChEBI" id="CHEBI:57540"/>
    </ligand>
</feature>